<dbReference type="GO" id="GO:0034454">
    <property type="term" value="P:microtubule anchoring at centrosome"/>
    <property type="evidence" value="ECO:0007669"/>
    <property type="project" value="TreeGrafter"/>
</dbReference>
<organism evidence="6 7">
    <name type="scientific">Ciona savignyi</name>
    <name type="common">Pacific transparent sea squirt</name>
    <dbReference type="NCBI Taxonomy" id="51511"/>
    <lineage>
        <taxon>Eukaryota</taxon>
        <taxon>Metazoa</taxon>
        <taxon>Chordata</taxon>
        <taxon>Tunicata</taxon>
        <taxon>Ascidiacea</taxon>
        <taxon>Phlebobranchia</taxon>
        <taxon>Cionidae</taxon>
        <taxon>Ciona</taxon>
    </lineage>
</organism>
<protein>
    <recommendedName>
        <fullName evidence="5">EF-hand domain-containing protein</fullName>
    </recommendedName>
</protein>
<sequence>MEESAEYDALLRSVFDSCDTAGTGLINASEFEELCSQLSLENESGLLSAFLFESTSLISYEKFKDGLLMLLNGSLSGNNDSSSNNEVFCDDRYLEEDLNDNNVKNRHSEKFGSEDDSDVGFGDVDDEKSWIVIDLKESNNSKARDKRKYGRRSKPDLELLGSREMMDTSTNQDSVIHVTSCVEYYADGDGSDWITPDIGPTLETPTCDSQLDAEQALGAIWLEVIGDLERSIDVDELQKLYQALSLTSSCGDVEQLF</sequence>
<dbReference type="PROSITE" id="PS50222">
    <property type="entry name" value="EF_HAND_2"/>
    <property type="match status" value="1"/>
</dbReference>
<dbReference type="PANTHER" id="PTHR18905:SF13">
    <property type="entry name" value="NON-CENTROSOMAL MICROTUBULE ARRAY"/>
    <property type="match status" value="1"/>
</dbReference>
<reference evidence="6" key="2">
    <citation type="submission" date="2025-08" db="UniProtKB">
        <authorList>
            <consortium name="Ensembl"/>
        </authorList>
    </citation>
    <scope>IDENTIFICATION</scope>
</reference>
<evidence type="ECO:0000256" key="2">
    <source>
        <dbReference type="ARBA" id="ARBA00022490"/>
    </source>
</evidence>
<dbReference type="GO" id="GO:0005509">
    <property type="term" value="F:calcium ion binding"/>
    <property type="evidence" value="ECO:0007669"/>
    <property type="project" value="InterPro"/>
</dbReference>
<dbReference type="AlphaFoldDB" id="H2ZFJ6"/>
<evidence type="ECO:0000256" key="1">
    <source>
        <dbReference type="ARBA" id="ARBA00004300"/>
    </source>
</evidence>
<name>H2ZFJ6_CIOSA</name>
<dbReference type="SUPFAM" id="SSF47473">
    <property type="entry name" value="EF-hand"/>
    <property type="match status" value="1"/>
</dbReference>
<evidence type="ECO:0000256" key="3">
    <source>
        <dbReference type="ARBA" id="ARBA00022553"/>
    </source>
</evidence>
<dbReference type="PANTHER" id="PTHR18905">
    <property type="entry name" value="NINEIN"/>
    <property type="match status" value="1"/>
</dbReference>
<evidence type="ECO:0000313" key="6">
    <source>
        <dbReference type="Ensembl" id="ENSCSAVP00000016362.1"/>
    </source>
</evidence>
<proteinExistence type="predicted"/>
<feature type="domain" description="EF-hand" evidence="5">
    <location>
        <begin position="6"/>
        <end position="41"/>
    </location>
</feature>
<dbReference type="GeneTree" id="ENSGT00660000095541"/>
<evidence type="ECO:0000256" key="4">
    <source>
        <dbReference type="ARBA" id="ARBA00023212"/>
    </source>
</evidence>
<keyword evidence="3" id="KW-0597">Phosphoprotein</keyword>
<keyword evidence="4" id="KW-0206">Cytoskeleton</keyword>
<dbReference type="InParanoid" id="H2ZFJ6"/>
<evidence type="ECO:0000313" key="7">
    <source>
        <dbReference type="Proteomes" id="UP000007875"/>
    </source>
</evidence>
<keyword evidence="7" id="KW-1185">Reference proteome</keyword>
<reference evidence="6" key="3">
    <citation type="submission" date="2025-09" db="UniProtKB">
        <authorList>
            <consortium name="Ensembl"/>
        </authorList>
    </citation>
    <scope>IDENTIFICATION</scope>
</reference>
<dbReference type="Proteomes" id="UP000007875">
    <property type="component" value="Unassembled WGS sequence"/>
</dbReference>
<dbReference type="GO" id="GO:0005813">
    <property type="term" value="C:centrosome"/>
    <property type="evidence" value="ECO:0007669"/>
    <property type="project" value="UniProtKB-SubCell"/>
</dbReference>
<evidence type="ECO:0000259" key="5">
    <source>
        <dbReference type="PROSITE" id="PS50222"/>
    </source>
</evidence>
<dbReference type="HOGENOM" id="CLU_1083871_0_0_1"/>
<dbReference type="InterPro" id="IPR002048">
    <property type="entry name" value="EF_hand_dom"/>
</dbReference>
<accession>H2ZFJ6</accession>
<keyword evidence="2" id="KW-0963">Cytoplasm</keyword>
<comment type="subcellular location">
    <subcellularLocation>
        <location evidence="1">Cytoplasm</location>
        <location evidence="1">Cytoskeleton</location>
        <location evidence="1">Microtubule organizing center</location>
        <location evidence="1">Centrosome</location>
    </subcellularLocation>
</comment>
<dbReference type="InterPro" id="IPR011992">
    <property type="entry name" value="EF-hand-dom_pair"/>
</dbReference>
<dbReference type="Ensembl" id="ENSCSAVT00000016543.1">
    <property type="protein sequence ID" value="ENSCSAVP00000016362.1"/>
    <property type="gene ID" value="ENSCSAVG00000009632.1"/>
</dbReference>
<reference evidence="7" key="1">
    <citation type="submission" date="2003-08" db="EMBL/GenBank/DDBJ databases">
        <authorList>
            <person name="Birren B."/>
            <person name="Nusbaum C."/>
            <person name="Abebe A."/>
            <person name="Abouelleil A."/>
            <person name="Adekoya E."/>
            <person name="Ait-zahra M."/>
            <person name="Allen N."/>
            <person name="Allen T."/>
            <person name="An P."/>
            <person name="Anderson M."/>
            <person name="Anderson S."/>
            <person name="Arachchi H."/>
            <person name="Armbruster J."/>
            <person name="Bachantsang P."/>
            <person name="Baldwin J."/>
            <person name="Barry A."/>
            <person name="Bayul T."/>
            <person name="Blitshsteyn B."/>
            <person name="Bloom T."/>
            <person name="Blye J."/>
            <person name="Boguslavskiy L."/>
            <person name="Borowsky M."/>
            <person name="Boukhgalter B."/>
            <person name="Brunache A."/>
            <person name="Butler J."/>
            <person name="Calixte N."/>
            <person name="Calvo S."/>
            <person name="Camarata J."/>
            <person name="Campo K."/>
            <person name="Chang J."/>
            <person name="Cheshatsang Y."/>
            <person name="Citroen M."/>
            <person name="Collymore A."/>
            <person name="Considine T."/>
            <person name="Cook A."/>
            <person name="Cooke P."/>
            <person name="Corum B."/>
            <person name="Cuomo C."/>
            <person name="David R."/>
            <person name="Dawoe T."/>
            <person name="Degray S."/>
            <person name="Dodge S."/>
            <person name="Dooley K."/>
            <person name="Dorje P."/>
            <person name="Dorjee K."/>
            <person name="Dorris L."/>
            <person name="Duffey N."/>
            <person name="Dupes A."/>
            <person name="Elkins T."/>
            <person name="Engels R."/>
            <person name="Erickson J."/>
            <person name="Farina A."/>
            <person name="Faro S."/>
            <person name="Ferreira P."/>
            <person name="Fischer H."/>
            <person name="Fitzgerald M."/>
            <person name="Foley K."/>
            <person name="Gage D."/>
            <person name="Galagan J."/>
            <person name="Gearin G."/>
            <person name="Gnerre S."/>
            <person name="Gnirke A."/>
            <person name="Goyette A."/>
            <person name="Graham J."/>
            <person name="Grandbois E."/>
            <person name="Gyaltsen K."/>
            <person name="Hafez N."/>
            <person name="Hagopian D."/>
            <person name="Hagos B."/>
            <person name="Hall J."/>
            <person name="Hatcher B."/>
            <person name="Heller A."/>
            <person name="Higgins H."/>
            <person name="Honan T."/>
            <person name="Horn A."/>
            <person name="Houde N."/>
            <person name="Hughes L."/>
            <person name="Hulme W."/>
            <person name="Husby E."/>
            <person name="Iliev I."/>
            <person name="Jaffe D."/>
            <person name="Jones C."/>
            <person name="Kamal M."/>
            <person name="Kamat A."/>
            <person name="Kamvysselis M."/>
            <person name="Karlsson E."/>
            <person name="Kells C."/>
            <person name="Kieu A."/>
            <person name="Kisner P."/>
            <person name="Kodira C."/>
            <person name="Kulbokas E."/>
            <person name="Labutti K."/>
            <person name="Lama D."/>
            <person name="Landers T."/>
            <person name="Leger J."/>
            <person name="Levine S."/>
            <person name="Lewis D."/>
            <person name="Lewis T."/>
            <person name="Lindblad-toh K."/>
            <person name="Liu X."/>
            <person name="Lokyitsang T."/>
            <person name="Lokyitsang Y."/>
            <person name="Lucien O."/>
            <person name="Lui A."/>
            <person name="Ma L.J."/>
            <person name="Mabbitt R."/>
            <person name="Macdonald J."/>
            <person name="Maclean C."/>
            <person name="Major J."/>
            <person name="Manning J."/>
            <person name="Marabella R."/>
            <person name="Maru K."/>
            <person name="Matthews C."/>
            <person name="Mauceli E."/>
            <person name="Mccarthy M."/>
            <person name="Mcdonough S."/>
            <person name="Mcghee T."/>
            <person name="Meldrim J."/>
            <person name="Meneus L."/>
            <person name="Mesirov J."/>
            <person name="Mihalev A."/>
            <person name="Mihova T."/>
            <person name="Mikkelsen T."/>
            <person name="Mlenga V."/>
            <person name="Moru K."/>
            <person name="Mozes J."/>
            <person name="Mulrain L."/>
            <person name="Munson G."/>
            <person name="Naylor J."/>
            <person name="Newes C."/>
            <person name="Nguyen C."/>
            <person name="Nguyen N."/>
            <person name="Nguyen T."/>
            <person name="Nicol R."/>
            <person name="Nielsen C."/>
            <person name="Nizzari M."/>
            <person name="Norbu C."/>
            <person name="Norbu N."/>
            <person name="O'donnell P."/>
            <person name="Okoawo O."/>
            <person name="O'leary S."/>
            <person name="Omotosho B."/>
            <person name="O'neill K."/>
            <person name="Osman S."/>
            <person name="Parker S."/>
            <person name="Perrin D."/>
            <person name="Phunkhang P."/>
            <person name="Piqani B."/>
            <person name="Purcell S."/>
            <person name="Rachupka T."/>
            <person name="Ramasamy U."/>
            <person name="Rameau R."/>
            <person name="Ray V."/>
            <person name="Raymond C."/>
            <person name="Retta R."/>
            <person name="Richardson S."/>
            <person name="Rise C."/>
            <person name="Rodriguez J."/>
            <person name="Rogers J."/>
            <person name="Rogov P."/>
            <person name="Rutman M."/>
            <person name="Schupbach R."/>
            <person name="Seaman C."/>
            <person name="Settipalli S."/>
            <person name="Sharpe T."/>
            <person name="Sheridan J."/>
            <person name="Sherpa N."/>
            <person name="Shi J."/>
            <person name="Smirnov S."/>
            <person name="Smith C."/>
            <person name="Sougnez C."/>
            <person name="Spencer B."/>
            <person name="Stalker J."/>
            <person name="Stange-thomann N."/>
            <person name="Stavropoulos S."/>
            <person name="Stetson K."/>
            <person name="Stone C."/>
            <person name="Stone S."/>
            <person name="Stubbs M."/>
            <person name="Talamas J."/>
            <person name="Tchuinga P."/>
            <person name="Tenzing P."/>
            <person name="Tesfaye S."/>
            <person name="Theodore J."/>
            <person name="Thoulutsang Y."/>
            <person name="Topham K."/>
            <person name="Towey S."/>
            <person name="Tsamla T."/>
            <person name="Tsomo N."/>
            <person name="Vallee D."/>
            <person name="Vassiliev H."/>
            <person name="Venkataraman V."/>
            <person name="Vinson J."/>
            <person name="Vo A."/>
            <person name="Wade C."/>
            <person name="Wang S."/>
            <person name="Wangchuk T."/>
            <person name="Wangdi T."/>
            <person name="Whittaker C."/>
            <person name="Wilkinson J."/>
            <person name="Wu Y."/>
            <person name="Wyman D."/>
            <person name="Yadav S."/>
            <person name="Yang S."/>
            <person name="Yang X."/>
            <person name="Yeager S."/>
            <person name="Yee E."/>
            <person name="Young G."/>
            <person name="Zainoun J."/>
            <person name="Zembeck L."/>
            <person name="Zimmer A."/>
            <person name="Zody M."/>
            <person name="Lander E."/>
        </authorList>
    </citation>
    <scope>NUCLEOTIDE SEQUENCE [LARGE SCALE GENOMIC DNA]</scope>
</reference>